<dbReference type="eggNOG" id="ENOG502Z7K7">
    <property type="taxonomic scope" value="Bacteria"/>
</dbReference>
<evidence type="ECO:0008006" key="4">
    <source>
        <dbReference type="Google" id="ProtNLM"/>
    </source>
</evidence>
<dbReference type="Gene3D" id="3.90.1690.10">
    <property type="entry name" value="phage-related protein like domain"/>
    <property type="match status" value="1"/>
</dbReference>
<reference evidence="1 2" key="1">
    <citation type="journal article" date="2003" name="Nat. Genet.">
        <title>Comparative analysis of the genome sequences of Bordetella pertussis, Bordetella parapertussis and Bordetella bronchiseptica.</title>
        <authorList>
            <person name="Parkhill J."/>
            <person name="Sebaihia M."/>
            <person name="Preston A."/>
            <person name="Murphy L.D."/>
            <person name="Thomson N.R."/>
            <person name="Harris D.E."/>
            <person name="Holden M.T.G."/>
            <person name="Churcher C.M."/>
            <person name="Bentley S.D."/>
            <person name="Mungall K.L."/>
            <person name="Cerdeno-Tarraga A.-M."/>
            <person name="Temple L."/>
            <person name="James K.D."/>
            <person name="Harris B."/>
            <person name="Quail M.A."/>
            <person name="Achtman M."/>
            <person name="Atkin R."/>
            <person name="Baker S."/>
            <person name="Basham D."/>
            <person name="Bason N."/>
            <person name="Cherevach I."/>
            <person name="Chillingworth T."/>
            <person name="Collins M."/>
            <person name="Cronin A."/>
            <person name="Davis P."/>
            <person name="Doggett J."/>
            <person name="Feltwell T."/>
            <person name="Goble A."/>
            <person name="Hamlin N."/>
            <person name="Hauser H."/>
            <person name="Holroyd S."/>
            <person name="Jagels K."/>
            <person name="Leather S."/>
            <person name="Moule S."/>
            <person name="Norberczak H."/>
            <person name="O'Neil S."/>
            <person name="Ormond D."/>
            <person name="Price C."/>
            <person name="Rabbinowitsch E."/>
            <person name="Rutter S."/>
            <person name="Sanders M."/>
            <person name="Saunders D."/>
            <person name="Seeger K."/>
            <person name="Sharp S."/>
            <person name="Simmonds M."/>
            <person name="Skelton J."/>
            <person name="Squares R."/>
            <person name="Squares S."/>
            <person name="Stevens K."/>
            <person name="Unwin L."/>
            <person name="Whitehead S."/>
            <person name="Barrell B.G."/>
            <person name="Maskell D.J."/>
        </authorList>
    </citation>
    <scope>NUCLEOTIDE SEQUENCE [LARGE SCALE GENOMIC DNA]</scope>
    <source>
        <strain evidence="1 2">ATCC BAA-588 / NCTC 13252 / RB50</strain>
    </source>
</reference>
<gene>
    <name evidence="1" type="ordered locus">BB3626</name>
</gene>
<accession>A0A0H3LS71</accession>
<reference evidence="3" key="2">
    <citation type="submission" date="2007-12" db="PDB data bank">
        <title>Crystal structure of phage-related protein (NP_890161.1) from Bordetella bronchiseptica at 2.05 A resolution.</title>
        <authorList>
            <consortium name="Joint Center for Structural Genomics (JCSG)"/>
        </authorList>
    </citation>
    <scope>X-RAY CRYSTALLOGRAPHY (2.05 ANGSTROMS)</scope>
</reference>
<proteinExistence type="evidence at protein level"/>
<dbReference type="AlphaFoldDB" id="A0A0H3LS71"/>
<evidence type="ECO:0007829" key="3">
    <source>
        <dbReference type="PDB" id="3BJQ"/>
    </source>
</evidence>
<sequence length="315" mass="34469">MSQMSPGQARVVDPILSTHARGYRQSTLIGKKLFPVAPVAQYGGKILTFGKEAFRLYNTKRAPGANTKRIDFGYEGDPYSIVPSALEAKVPRELMRDASQVPGIDLGARSVNTVLRIMALAHEHECAQIALDPAKYNADHKVKLVGSARWTSPDSDPTKDVETAKEAIADSIGMEPNRLMLSRKALSACKYHPKLIERVKYTRAESITIDMLKALWEVEEIVVGTARVATGANDSFGDVWGPDVWLGYVSDNPDPSVEEPSFGYTYQIEGHPLVEVPYWDNNAKSWIYGVSDDNTPALSGMLAGYLIEDAGLPAA</sequence>
<evidence type="ECO:0000313" key="2">
    <source>
        <dbReference type="Proteomes" id="UP000001027"/>
    </source>
</evidence>
<dbReference type="InterPro" id="IPR053738">
    <property type="entry name" value="Lambda_capsid_assembly"/>
</dbReference>
<dbReference type="EMBL" id="BX640448">
    <property type="protein sequence ID" value="CAE35599.1"/>
    <property type="molecule type" value="Genomic_DNA"/>
</dbReference>
<dbReference type="SMR" id="A0A0H3LS71"/>
<dbReference type="EvolutionaryTrace" id="A0A0H3LS71"/>
<evidence type="ECO:0000313" key="1">
    <source>
        <dbReference type="EMBL" id="CAE35599.1"/>
    </source>
</evidence>
<dbReference type="Proteomes" id="UP000001027">
    <property type="component" value="Chromosome"/>
</dbReference>
<dbReference type="PDB" id="3BJQ">
    <property type="method" value="X-ray"/>
    <property type="resolution" value="2.05 A"/>
    <property type="chains" value="A/B/C/D/E/F/G/H/I/J=1-315"/>
</dbReference>
<dbReference type="Pfam" id="PF03864">
    <property type="entry name" value="Phage_cap_E"/>
    <property type="match status" value="1"/>
</dbReference>
<dbReference type="KEGG" id="bbr:BB3626"/>
<dbReference type="PDBsum" id="3BJQ"/>
<dbReference type="RefSeq" id="WP_010926889.1">
    <property type="nucleotide sequence ID" value="NC_002927.3"/>
</dbReference>
<protein>
    <recommendedName>
        <fullName evidence="4">Major capsid protein E</fullName>
    </recommendedName>
</protein>
<dbReference type="HOGENOM" id="CLU_078226_0_0_4"/>
<name>A0A0H3LS71_BORBR</name>
<dbReference type="InterPro" id="IPR005564">
    <property type="entry name" value="Major_capsid_GpE"/>
</dbReference>
<organism evidence="1 2">
    <name type="scientific">Bordetella bronchiseptica (strain ATCC BAA-588 / NCTC 13252 / RB50)</name>
    <name type="common">Alcaligenes bronchisepticus</name>
    <dbReference type="NCBI Taxonomy" id="257310"/>
    <lineage>
        <taxon>Bacteria</taxon>
        <taxon>Pseudomonadati</taxon>
        <taxon>Pseudomonadota</taxon>
        <taxon>Betaproteobacteria</taxon>
        <taxon>Burkholderiales</taxon>
        <taxon>Alcaligenaceae</taxon>
        <taxon>Bordetella</taxon>
    </lineage>
</organism>
<keyword evidence="3" id="KW-0002">3D-structure</keyword>